<proteinExistence type="predicted"/>
<organism evidence="2 3">
    <name type="scientific">Caerostris darwini</name>
    <dbReference type="NCBI Taxonomy" id="1538125"/>
    <lineage>
        <taxon>Eukaryota</taxon>
        <taxon>Metazoa</taxon>
        <taxon>Ecdysozoa</taxon>
        <taxon>Arthropoda</taxon>
        <taxon>Chelicerata</taxon>
        <taxon>Arachnida</taxon>
        <taxon>Araneae</taxon>
        <taxon>Araneomorphae</taxon>
        <taxon>Entelegynae</taxon>
        <taxon>Araneoidea</taxon>
        <taxon>Araneidae</taxon>
        <taxon>Caerostris</taxon>
    </lineage>
</organism>
<evidence type="ECO:0000313" key="3">
    <source>
        <dbReference type="Proteomes" id="UP001054837"/>
    </source>
</evidence>
<feature type="region of interest" description="Disordered" evidence="1">
    <location>
        <begin position="1"/>
        <end position="52"/>
    </location>
</feature>
<dbReference type="Proteomes" id="UP001054837">
    <property type="component" value="Unassembled WGS sequence"/>
</dbReference>
<sequence length="238" mass="26770">LIPAKKSSGLPGPSRSAMSPAKKRRAHSQDREVSGKRQRINEPLHQRAPAPSPAPSFLLPPLLHLLPPMLHLLPPLLHLLPPMLHLLPPMLHLLPPMLHLLPPMLHLLPPLLHLLPPLILPPLLLRDLEVVEYQGAVLSNQVPIESSLLMEEHLNNLWATARLVTKRDRQRPDPEQGSVRGGCRGTVPRISGCSPVSQIYTRYHDNIYHRSTQDIMITYTTSIQDIMITYTTDLYKIS</sequence>
<keyword evidence="3" id="KW-1185">Reference proteome</keyword>
<evidence type="ECO:0000313" key="2">
    <source>
        <dbReference type="EMBL" id="GIX93532.1"/>
    </source>
</evidence>
<feature type="non-terminal residue" evidence="2">
    <location>
        <position position="1"/>
    </location>
</feature>
<dbReference type="EMBL" id="BPLQ01002499">
    <property type="protein sequence ID" value="GIX93532.1"/>
    <property type="molecule type" value="Genomic_DNA"/>
</dbReference>
<gene>
    <name evidence="2" type="ORF">CDAR_247731</name>
</gene>
<evidence type="ECO:0000256" key="1">
    <source>
        <dbReference type="SAM" id="MobiDB-lite"/>
    </source>
</evidence>
<comment type="caution">
    <text evidence="2">The sequence shown here is derived from an EMBL/GenBank/DDBJ whole genome shotgun (WGS) entry which is preliminary data.</text>
</comment>
<reference evidence="2 3" key="1">
    <citation type="submission" date="2021-06" db="EMBL/GenBank/DDBJ databases">
        <title>Caerostris darwini draft genome.</title>
        <authorList>
            <person name="Kono N."/>
            <person name="Arakawa K."/>
        </authorList>
    </citation>
    <scope>NUCLEOTIDE SEQUENCE [LARGE SCALE GENOMIC DNA]</scope>
</reference>
<accession>A0AAV4P8F6</accession>
<protein>
    <submittedName>
        <fullName evidence="2">Uncharacterized protein</fullName>
    </submittedName>
</protein>
<dbReference type="AlphaFoldDB" id="A0AAV4P8F6"/>
<name>A0AAV4P8F6_9ARAC</name>
<feature type="compositionally biased region" description="Basic and acidic residues" evidence="1">
    <location>
        <begin position="27"/>
        <end position="45"/>
    </location>
</feature>